<keyword evidence="1" id="KW-0234">DNA repair</keyword>
<dbReference type="PANTHER" id="PTHR12891">
    <property type="entry name" value="DNA REPAIR/TRANSCRIPTION PROTEIN MET18/MMS19"/>
    <property type="match status" value="1"/>
</dbReference>
<organism evidence="2 3">
    <name type="scientific">Calicophoron daubneyi</name>
    <name type="common">Rumen fluke</name>
    <name type="synonym">Paramphistomum daubneyi</name>
    <dbReference type="NCBI Taxonomy" id="300641"/>
    <lineage>
        <taxon>Eukaryota</taxon>
        <taxon>Metazoa</taxon>
        <taxon>Spiralia</taxon>
        <taxon>Lophotrochozoa</taxon>
        <taxon>Platyhelminthes</taxon>
        <taxon>Trematoda</taxon>
        <taxon>Digenea</taxon>
        <taxon>Plagiorchiida</taxon>
        <taxon>Pronocephalata</taxon>
        <taxon>Paramphistomoidea</taxon>
        <taxon>Paramphistomidae</taxon>
        <taxon>Calicophoron</taxon>
    </lineage>
</organism>
<reference evidence="2" key="1">
    <citation type="submission" date="2024-06" db="EMBL/GenBank/DDBJ databases">
        <authorList>
            <person name="Liu X."/>
            <person name="Lenzi L."/>
            <person name="Haldenby T S."/>
            <person name="Uol C."/>
        </authorList>
    </citation>
    <scope>NUCLEOTIDE SEQUENCE</scope>
</reference>
<dbReference type="GO" id="GO:0051604">
    <property type="term" value="P:protein maturation"/>
    <property type="evidence" value="ECO:0007669"/>
    <property type="project" value="UniProtKB-UniRule"/>
</dbReference>
<dbReference type="GO" id="GO:0016226">
    <property type="term" value="P:iron-sulfur cluster assembly"/>
    <property type="evidence" value="ECO:0007669"/>
    <property type="project" value="UniProtKB-UniRule"/>
</dbReference>
<accession>A0AAV2T517</accession>
<dbReference type="GO" id="GO:0005819">
    <property type="term" value="C:spindle"/>
    <property type="evidence" value="ECO:0007669"/>
    <property type="project" value="UniProtKB-SubCell"/>
</dbReference>
<dbReference type="InterPro" id="IPR039920">
    <property type="entry name" value="MMS19"/>
</dbReference>
<dbReference type="PANTHER" id="PTHR12891:SF0">
    <property type="entry name" value="MMS19 NUCLEOTIDE EXCISION REPAIR PROTEIN HOMOLOG"/>
    <property type="match status" value="1"/>
</dbReference>
<dbReference type="GO" id="GO:0005634">
    <property type="term" value="C:nucleus"/>
    <property type="evidence" value="ECO:0007669"/>
    <property type="project" value="UniProtKB-SubCell"/>
</dbReference>
<name>A0AAV2T517_CALDB</name>
<comment type="subunit">
    <text evidence="1">Component of the CIA complex.</text>
</comment>
<evidence type="ECO:0000313" key="2">
    <source>
        <dbReference type="EMBL" id="CAL5131976.1"/>
    </source>
</evidence>
<dbReference type="InterPro" id="IPR016024">
    <property type="entry name" value="ARM-type_fold"/>
</dbReference>
<evidence type="ECO:0000256" key="1">
    <source>
        <dbReference type="RuleBase" id="RU367072"/>
    </source>
</evidence>
<evidence type="ECO:0000313" key="3">
    <source>
        <dbReference type="Proteomes" id="UP001497525"/>
    </source>
</evidence>
<dbReference type="GO" id="GO:0097361">
    <property type="term" value="C:cytosolic [4Fe-4S] assembly targeting complex"/>
    <property type="evidence" value="ECO:0007669"/>
    <property type="project" value="UniProtKB-UniRule"/>
</dbReference>
<dbReference type="Proteomes" id="UP001497525">
    <property type="component" value="Unassembled WGS sequence"/>
</dbReference>
<proteinExistence type="inferred from homology"/>
<dbReference type="InterPro" id="IPR011989">
    <property type="entry name" value="ARM-like"/>
</dbReference>
<dbReference type="AlphaFoldDB" id="A0AAV2T517"/>
<dbReference type="GO" id="GO:0006281">
    <property type="term" value="P:DNA repair"/>
    <property type="evidence" value="ECO:0007669"/>
    <property type="project" value="UniProtKB-UniRule"/>
</dbReference>
<protein>
    <recommendedName>
        <fullName evidence="1">MMS19 nucleotide excision repair protein</fullName>
    </recommendedName>
</protein>
<comment type="subcellular location">
    <subcellularLocation>
        <location evidence="1">Cytoplasm</location>
        <location evidence="1">Cytoskeleton</location>
        <location evidence="1">Spindle</location>
    </subcellularLocation>
    <subcellularLocation>
        <location evidence="1">Nucleus</location>
    </subcellularLocation>
</comment>
<keyword evidence="1" id="KW-0227">DNA damage</keyword>
<comment type="similarity">
    <text evidence="1">Belongs to the MET18/MMS19 family.</text>
</comment>
<comment type="caution">
    <text evidence="2">The sequence shown here is derived from an EMBL/GenBank/DDBJ whole genome shotgun (WGS) entry which is preliminary data.</text>
</comment>
<keyword evidence="1" id="KW-0206">Cytoskeleton</keyword>
<dbReference type="SUPFAM" id="SSF48371">
    <property type="entry name" value="ARM repeat"/>
    <property type="match status" value="1"/>
</dbReference>
<comment type="function">
    <text evidence="1">Key component of the cytosolic iron-sulfur protein assembly (CIA) complex, a multiprotein complex that mediates the incorporation of iron-sulfur cluster into apoproteins specifically involved in DNA metabolism and genomic integrity. In the CIA complex, MMS19 acts as an adapter between early-acting CIA components and a subset of cellular target iron-sulfur proteins.</text>
</comment>
<dbReference type="EMBL" id="CAXLJL010000112">
    <property type="protein sequence ID" value="CAL5131976.1"/>
    <property type="molecule type" value="Genomic_DNA"/>
</dbReference>
<keyword evidence="1" id="KW-0539">Nucleus</keyword>
<keyword evidence="1" id="KW-0963">Cytoplasm</keyword>
<dbReference type="Gene3D" id="1.25.10.10">
    <property type="entry name" value="Leucine-rich Repeat Variant"/>
    <property type="match status" value="1"/>
</dbReference>
<sequence>MSSSLECCQAQTGIEAAVDSKVLSDAIRAVYEPDPPDAQNLNGTSDKLQLILTRLSRTSAVTHRLLVEMHSSSELRSTPLSDRQIQLLVLCSSLGGLHVRLWRFRWLHDASADWTNSPGDLEVIMENLGSMVGFFDNSQIFSDSNPLLQSNRNDLICTVSNLYTLPVGSAIDKLSNLLFNQIKGPQNGVDICSLVLEVLQHAACFDPRIFERLISFFISSCSADPSDLKPTFCKLNQLSYVLQFVAKSLLESNQDDRKLITCLMKNLNEQRRFFCSLPFVYSVSFLESLERIGFAFRIATCLSELQQQKELFLAYKETLSENSSTSPSAIILLCFIATGICGETVLLENIADLLSEFMKYATAVLCSDSEDPDCSVDALLSTFIAQGYASVLNKCPEPLPQDVVLTFSEHMEQSQRSKELTLPIEFTQIWSTWCLRSLISHPGQSRFPLVGRILDVLFSTFESQGTRQTKISEPQQLSMAFLEKQFKNFCSPAPQVGDITSDLCHWQSTSLFEQKCCVLILDPLAARLRRFRDSSEANSVTKDAFLLAYLNLSSQLPADLLTNQLNEVIQNCLDAVTQSSSPSVQSAGLQLFYLLFNRMRSEKNGLFSQISPAYADDLFDALPHLARASLPSLLPEADGDVGRREDNRSKTVSLETIQAAAQVRLCIARCLGCLINLPADIINRHRDTEVFPLLANLVDDPNRCVRLEAARAQNSWYLRG</sequence>
<gene>
    <name evidence="2" type="ORF">CDAUBV1_LOCUS4499</name>
</gene>